<sequence length="292" mass="32509">MSETELKLSVTEENLEAAHQWLLGRGGRPAGAPLSLRNRYFDTPDGQLNHERVALRLRETGEQIIQTLKTRGHMQSGAMAREEWEWNRDEPSLDLGLLDETPLAGHPSLDHLVPCFDTDFQRRVLDLTEVSEQGHTTEIECALDKGVIRTEDAEIPLLEVELELKSGDALALGRVARDMVSEVPALLNGISKAEQGYCLAGIHRFPEPEGDAVERWVMQLCQAWQCDEPNLWPELLEAHHQIAERARAKGAGALFSEVTEALKRAAEEHRSPRSVLVDLPGLAALQLTLVTD</sequence>
<organism evidence="2 3">
    <name type="scientific">Halospina denitrificans</name>
    <dbReference type="NCBI Taxonomy" id="332522"/>
    <lineage>
        <taxon>Bacteria</taxon>
        <taxon>Pseudomonadati</taxon>
        <taxon>Pseudomonadota</taxon>
        <taxon>Gammaproteobacteria</taxon>
        <taxon>Halospina</taxon>
    </lineage>
</organism>
<evidence type="ECO:0000313" key="3">
    <source>
        <dbReference type="Proteomes" id="UP000295830"/>
    </source>
</evidence>
<comment type="caution">
    <text evidence="2">The sequence shown here is derived from an EMBL/GenBank/DDBJ whole genome shotgun (WGS) entry which is preliminary data.</text>
</comment>
<name>A0A4R7JGR4_9GAMM</name>
<feature type="domain" description="CYTH" evidence="1">
    <location>
        <begin position="1"/>
        <end position="203"/>
    </location>
</feature>
<dbReference type="GO" id="GO:0046872">
    <property type="term" value="F:metal ion binding"/>
    <property type="evidence" value="ECO:0007669"/>
    <property type="project" value="TreeGrafter"/>
</dbReference>
<accession>A0A4R7JGR4</accession>
<dbReference type="Gene3D" id="2.40.320.10">
    <property type="entry name" value="Hypothetical Protein Pfu-838710-001"/>
    <property type="match status" value="1"/>
</dbReference>
<dbReference type="PROSITE" id="PS51707">
    <property type="entry name" value="CYTH"/>
    <property type="match status" value="1"/>
</dbReference>
<evidence type="ECO:0000313" key="2">
    <source>
        <dbReference type="EMBL" id="TDT37002.1"/>
    </source>
</evidence>
<dbReference type="PANTHER" id="PTHR39569">
    <property type="entry name" value="INORGANIC TRIPHOSPHATASE"/>
    <property type="match status" value="1"/>
</dbReference>
<dbReference type="AlphaFoldDB" id="A0A4R7JGR4"/>
<dbReference type="GO" id="GO:0050355">
    <property type="term" value="F:inorganic triphosphate phosphatase activity"/>
    <property type="evidence" value="ECO:0007669"/>
    <property type="project" value="InterPro"/>
</dbReference>
<dbReference type="InterPro" id="IPR033469">
    <property type="entry name" value="CYTH-like_dom_sf"/>
</dbReference>
<dbReference type="RefSeq" id="WP_133737173.1">
    <property type="nucleotide sequence ID" value="NZ_SOAX01000008.1"/>
</dbReference>
<protein>
    <submittedName>
        <fullName evidence="2">CYTH domain-containing protein</fullName>
    </submittedName>
</protein>
<proteinExistence type="predicted"/>
<dbReference type="SMART" id="SM01118">
    <property type="entry name" value="CYTH"/>
    <property type="match status" value="1"/>
</dbReference>
<dbReference type="Proteomes" id="UP000295830">
    <property type="component" value="Unassembled WGS sequence"/>
</dbReference>
<dbReference type="OrthoDB" id="3034217at2"/>
<reference evidence="2 3" key="1">
    <citation type="submission" date="2019-03" db="EMBL/GenBank/DDBJ databases">
        <title>Genomic Encyclopedia of Type Strains, Phase IV (KMG-IV): sequencing the most valuable type-strain genomes for metagenomic binning, comparative biology and taxonomic classification.</title>
        <authorList>
            <person name="Goeker M."/>
        </authorList>
    </citation>
    <scope>NUCLEOTIDE SEQUENCE [LARGE SCALE GENOMIC DNA]</scope>
    <source>
        <strain evidence="2 3">DSM 15505</strain>
    </source>
</reference>
<dbReference type="CDD" id="cd07756">
    <property type="entry name" value="CYTH-like_Pase_CHAD"/>
    <property type="match status" value="1"/>
</dbReference>
<dbReference type="InterPro" id="IPR039013">
    <property type="entry name" value="YgiF"/>
</dbReference>
<dbReference type="InterPro" id="IPR023577">
    <property type="entry name" value="CYTH_domain"/>
</dbReference>
<dbReference type="Pfam" id="PF01928">
    <property type="entry name" value="CYTH"/>
    <property type="match status" value="1"/>
</dbReference>
<dbReference type="PANTHER" id="PTHR39569:SF1">
    <property type="entry name" value="INORGANIC TRIPHOSPHATASE"/>
    <property type="match status" value="1"/>
</dbReference>
<dbReference type="EMBL" id="SOAX01000008">
    <property type="protein sequence ID" value="TDT37002.1"/>
    <property type="molecule type" value="Genomic_DNA"/>
</dbReference>
<dbReference type="SUPFAM" id="SSF55154">
    <property type="entry name" value="CYTH-like phosphatases"/>
    <property type="match status" value="1"/>
</dbReference>
<keyword evidence="3" id="KW-1185">Reference proteome</keyword>
<gene>
    <name evidence="2" type="ORF">DES49_2954</name>
</gene>
<evidence type="ECO:0000259" key="1">
    <source>
        <dbReference type="PROSITE" id="PS51707"/>
    </source>
</evidence>